<evidence type="ECO:0000313" key="5">
    <source>
        <dbReference type="Proteomes" id="UP001239445"/>
    </source>
</evidence>
<feature type="chain" id="PRO_5042576895" evidence="3">
    <location>
        <begin position="21"/>
        <end position="592"/>
    </location>
</feature>
<feature type="compositionally biased region" description="Acidic residues" evidence="1">
    <location>
        <begin position="129"/>
        <end position="140"/>
    </location>
</feature>
<feature type="transmembrane region" description="Helical" evidence="2">
    <location>
        <begin position="428"/>
        <end position="446"/>
    </location>
</feature>
<accession>A0AAJ0FD70</accession>
<feature type="compositionally biased region" description="Basic and acidic residues" evidence="1">
    <location>
        <begin position="556"/>
        <end position="577"/>
    </location>
</feature>
<keyword evidence="2" id="KW-0472">Membrane</keyword>
<dbReference type="EMBL" id="MU839828">
    <property type="protein sequence ID" value="KAK1759058.1"/>
    <property type="molecule type" value="Genomic_DNA"/>
</dbReference>
<feature type="region of interest" description="Disordered" evidence="1">
    <location>
        <begin position="128"/>
        <end position="208"/>
    </location>
</feature>
<feature type="compositionally biased region" description="Basic and acidic residues" evidence="1">
    <location>
        <begin position="199"/>
        <end position="208"/>
    </location>
</feature>
<gene>
    <name evidence="4" type="ORF">QBC47DRAFT_436550</name>
</gene>
<feature type="transmembrane region" description="Helical" evidence="2">
    <location>
        <begin position="105"/>
        <end position="124"/>
    </location>
</feature>
<feature type="transmembrane region" description="Helical" evidence="2">
    <location>
        <begin position="230"/>
        <end position="251"/>
    </location>
</feature>
<feature type="compositionally biased region" description="Low complexity" evidence="1">
    <location>
        <begin position="158"/>
        <end position="168"/>
    </location>
</feature>
<feature type="transmembrane region" description="Helical" evidence="2">
    <location>
        <begin position="81"/>
        <end position="99"/>
    </location>
</feature>
<organism evidence="4 5">
    <name type="scientific">Echria macrotheca</name>
    <dbReference type="NCBI Taxonomy" id="438768"/>
    <lineage>
        <taxon>Eukaryota</taxon>
        <taxon>Fungi</taxon>
        <taxon>Dikarya</taxon>
        <taxon>Ascomycota</taxon>
        <taxon>Pezizomycotina</taxon>
        <taxon>Sordariomycetes</taxon>
        <taxon>Sordariomycetidae</taxon>
        <taxon>Sordariales</taxon>
        <taxon>Schizotheciaceae</taxon>
        <taxon>Echria</taxon>
    </lineage>
</organism>
<feature type="transmembrane region" description="Helical" evidence="2">
    <location>
        <begin position="291"/>
        <end position="312"/>
    </location>
</feature>
<feature type="transmembrane region" description="Helical" evidence="2">
    <location>
        <begin position="466"/>
        <end position="486"/>
    </location>
</feature>
<evidence type="ECO:0000256" key="3">
    <source>
        <dbReference type="SAM" id="SignalP"/>
    </source>
</evidence>
<feature type="compositionally biased region" description="Basic and acidic residues" evidence="1">
    <location>
        <begin position="349"/>
        <end position="396"/>
    </location>
</feature>
<keyword evidence="5" id="KW-1185">Reference proteome</keyword>
<evidence type="ECO:0000256" key="2">
    <source>
        <dbReference type="SAM" id="Phobius"/>
    </source>
</evidence>
<proteinExistence type="predicted"/>
<sequence length="592" mass="66692">MDSFLSVVIAVALGAQRSLAATQYVPDNTSLVIASSVSPCSLIGDPDLYGLGVRIAFYVSFGTCLIAIVFGLYDELKTPRLSFNILLATLLIILARNVQQGSFAIFEWYLVTGLAIVSGSASLFRLASEDDDDDNDDDDEAISKAQQEPGNEPDQRESGSNNNSGDDNIIPAGTRPDHPMAEGGAESTRDQGGNTTEDSQDHDIERNSIITRAERKQAFIEEYAFERHRMFLTGPISFGFSYLLYGILSLMQPWLYFTHMDSGHRAGCPVPFVFFGTFDMYNIHWQRWLKAQAVIGVIGSLFCFVIAVLFILGGSSTRSYRAAALEELNKKMDQKIMKAEAEHRALRAELQKEKEEERRQKKAEAEARKAKTTEQLKIEEKHARKAEGKVQEDGPKLQKLKKRQTQIKNTVDKLGKSRLTQQLWGRRGILIVWLVVINGFLPIYFIERTISLNRVDLGSGLADSSGQMLALLVAVFTSFAFAWQVFGNYVDGKKRREDFKNRLVKMDDTIVGLTSALEKSIEVNTKRVRDFRIKQSVQQSVDTVYRGFLSNFSRPSDSEPREYSRLWRFSRPTERPAEGPTQTPMERPTENR</sequence>
<name>A0AAJ0FD70_9PEZI</name>
<keyword evidence="2" id="KW-0812">Transmembrane</keyword>
<evidence type="ECO:0000313" key="4">
    <source>
        <dbReference type="EMBL" id="KAK1759058.1"/>
    </source>
</evidence>
<feature type="region of interest" description="Disordered" evidence="1">
    <location>
        <begin position="349"/>
        <end position="403"/>
    </location>
</feature>
<feature type="region of interest" description="Disordered" evidence="1">
    <location>
        <begin position="554"/>
        <end position="592"/>
    </location>
</feature>
<comment type="caution">
    <text evidence="4">The sequence shown here is derived from an EMBL/GenBank/DDBJ whole genome shotgun (WGS) entry which is preliminary data.</text>
</comment>
<keyword evidence="3" id="KW-0732">Signal</keyword>
<reference evidence="4" key="1">
    <citation type="submission" date="2023-06" db="EMBL/GenBank/DDBJ databases">
        <title>Genome-scale phylogeny and comparative genomics of the fungal order Sordariales.</title>
        <authorList>
            <consortium name="Lawrence Berkeley National Laboratory"/>
            <person name="Hensen N."/>
            <person name="Bonometti L."/>
            <person name="Westerberg I."/>
            <person name="Brannstrom I.O."/>
            <person name="Guillou S."/>
            <person name="Cros-Aarteil S."/>
            <person name="Calhoun S."/>
            <person name="Haridas S."/>
            <person name="Kuo A."/>
            <person name="Mondo S."/>
            <person name="Pangilinan J."/>
            <person name="Riley R."/>
            <person name="Labutti K."/>
            <person name="Andreopoulos B."/>
            <person name="Lipzen A."/>
            <person name="Chen C."/>
            <person name="Yanf M."/>
            <person name="Daum C."/>
            <person name="Ng V."/>
            <person name="Clum A."/>
            <person name="Steindorff A."/>
            <person name="Ohm R."/>
            <person name="Martin F."/>
            <person name="Silar P."/>
            <person name="Natvig D."/>
            <person name="Lalanne C."/>
            <person name="Gautier V."/>
            <person name="Ament-Velasquez S.L."/>
            <person name="Kruys A."/>
            <person name="Hutchinson M.I."/>
            <person name="Powell A.J."/>
            <person name="Barry K."/>
            <person name="Miller A.N."/>
            <person name="Grigoriev I.V."/>
            <person name="Debuchy R."/>
            <person name="Gladieux P."/>
            <person name="Thoren M.H."/>
            <person name="Johannesson H."/>
        </authorList>
    </citation>
    <scope>NUCLEOTIDE SEQUENCE</scope>
    <source>
        <strain evidence="4">PSN4</strain>
    </source>
</reference>
<feature type="transmembrane region" description="Helical" evidence="2">
    <location>
        <begin position="55"/>
        <end position="74"/>
    </location>
</feature>
<keyword evidence="2" id="KW-1133">Transmembrane helix</keyword>
<protein>
    <submittedName>
        <fullName evidence="4">Uncharacterized protein</fullName>
    </submittedName>
</protein>
<dbReference type="Proteomes" id="UP001239445">
    <property type="component" value="Unassembled WGS sequence"/>
</dbReference>
<dbReference type="AlphaFoldDB" id="A0AAJ0FD70"/>
<feature type="signal peptide" evidence="3">
    <location>
        <begin position="1"/>
        <end position="20"/>
    </location>
</feature>
<dbReference type="CDD" id="cd22265">
    <property type="entry name" value="UDM1_RNF168"/>
    <property type="match status" value="1"/>
</dbReference>
<evidence type="ECO:0000256" key="1">
    <source>
        <dbReference type="SAM" id="MobiDB-lite"/>
    </source>
</evidence>